<reference evidence="9 10" key="1">
    <citation type="journal article" date="2013" name="PLoS Genet.">
        <title>Genomic mechanisms accounting for the adaptation to parasitism in nematode-trapping fungi.</title>
        <authorList>
            <person name="Meerupati T."/>
            <person name="Andersson K.M."/>
            <person name="Friman E."/>
            <person name="Kumar D."/>
            <person name="Tunlid A."/>
            <person name="Ahren D."/>
        </authorList>
    </citation>
    <scope>NUCLEOTIDE SEQUENCE [LARGE SCALE GENOMIC DNA]</scope>
    <source>
        <strain evidence="9 10">CBS 200.50</strain>
    </source>
</reference>
<keyword evidence="3" id="KW-0677">Repeat</keyword>
<reference evidence="10" key="2">
    <citation type="submission" date="2013-04" db="EMBL/GenBank/DDBJ databases">
        <title>Genomic mechanisms accounting for the adaptation to parasitism in nematode-trapping fungi.</title>
        <authorList>
            <person name="Ahren D.G."/>
        </authorList>
    </citation>
    <scope>NUCLEOTIDE SEQUENCE [LARGE SCALE GENOMIC DNA]</scope>
    <source>
        <strain evidence="10">CBS 200.50</strain>
    </source>
</reference>
<dbReference type="GO" id="GO:0008270">
    <property type="term" value="F:zinc ion binding"/>
    <property type="evidence" value="ECO:0007669"/>
    <property type="project" value="UniProtKB-KW"/>
</dbReference>
<protein>
    <recommendedName>
        <fullName evidence="8">RING-type domain-containing protein</fullName>
    </recommendedName>
</protein>
<name>S8A8W8_DACHA</name>
<dbReference type="PANTHER" id="PTHR11685">
    <property type="entry name" value="RBR FAMILY RING FINGER AND IBR DOMAIN-CONTAINING"/>
    <property type="match status" value="1"/>
</dbReference>
<dbReference type="GO" id="GO:0016567">
    <property type="term" value="P:protein ubiquitination"/>
    <property type="evidence" value="ECO:0007669"/>
    <property type="project" value="InterPro"/>
</dbReference>
<dbReference type="Gene3D" id="1.20.120.1750">
    <property type="match status" value="1"/>
</dbReference>
<sequence>MARTGKPSVLRRGVRRFRRIFPGLSARRPTPAQLIWQVLFWLVFPNGTFPEPAGGFTNCVPDSSKHYSYLLKFSAALRSLKYRSASLYLNVKEDDGVFVKRAFGRYARKRDSTASSIARRFTVEDDGRVENWKDLAQPNVRPNARIYGPIRACRLAVEGYSIKENAGGEQMLFQTYGNFSPPWIGDETAQAHWRRAVELSFFGTEVPWNLVCFDTPIDNLDAEQLRNRIAVLGESIGWTPETLDSSYDKDEEEVLFHQERLGTCFLCYEQTPLWKMGILYCEHACCVECLRRNFKMCLDDTSRLPPRCCKKIPNIYASLACDSDSDLTKLARWAQTDGNAASVTSCYSCKADIYATSVMGDIALCLACDSKMCVKCHTKWHEDLERVECRLGQLGKLIDIINDSKWAQCFSCGQIVERSGGCAHMMCRCGVGFCYHCGGRWPKCPCRTTGTRKKVDFKRDEIVQDSGEKYNKAMKAKHKSQAVLGDQKFRDTMDTLKLLRIFKNYQESVARQIVDLRKRLQIVREEEKRSEAESADKKKVQIAIRARVRRRVHEFPPEAVRMSPRLKRKRFIIF</sequence>
<organism evidence="9 10">
    <name type="scientific">Dactylellina haptotyla (strain CBS 200.50)</name>
    <name type="common">Nematode-trapping fungus</name>
    <name type="synonym">Monacrosporium haptotylum</name>
    <dbReference type="NCBI Taxonomy" id="1284197"/>
    <lineage>
        <taxon>Eukaryota</taxon>
        <taxon>Fungi</taxon>
        <taxon>Dikarya</taxon>
        <taxon>Ascomycota</taxon>
        <taxon>Pezizomycotina</taxon>
        <taxon>Orbiliomycetes</taxon>
        <taxon>Orbiliales</taxon>
        <taxon>Orbiliaceae</taxon>
        <taxon>Dactylellina</taxon>
    </lineage>
</organism>
<keyword evidence="5" id="KW-0833">Ubl conjugation pathway</keyword>
<dbReference type="CDD" id="cd22584">
    <property type="entry name" value="Rcat_RBR_unk"/>
    <property type="match status" value="1"/>
</dbReference>
<keyword evidence="1" id="KW-0808">Transferase</keyword>
<dbReference type="AlphaFoldDB" id="S8A8W8"/>
<evidence type="ECO:0000256" key="5">
    <source>
        <dbReference type="ARBA" id="ARBA00022786"/>
    </source>
</evidence>
<dbReference type="GO" id="GO:0004842">
    <property type="term" value="F:ubiquitin-protein transferase activity"/>
    <property type="evidence" value="ECO:0007669"/>
    <property type="project" value="InterPro"/>
</dbReference>
<dbReference type="Proteomes" id="UP000015100">
    <property type="component" value="Unassembled WGS sequence"/>
</dbReference>
<keyword evidence="2" id="KW-0479">Metal-binding</keyword>
<dbReference type="eggNOG" id="KOG1812">
    <property type="taxonomic scope" value="Eukaryota"/>
</dbReference>
<dbReference type="OMA" id="WHEDLER"/>
<keyword evidence="10" id="KW-1185">Reference proteome</keyword>
<dbReference type="HOGENOM" id="CLU_493442_0_0_1"/>
<evidence type="ECO:0000256" key="4">
    <source>
        <dbReference type="ARBA" id="ARBA00022771"/>
    </source>
</evidence>
<feature type="coiled-coil region" evidence="7">
    <location>
        <begin position="506"/>
        <end position="533"/>
    </location>
</feature>
<evidence type="ECO:0000256" key="6">
    <source>
        <dbReference type="ARBA" id="ARBA00022833"/>
    </source>
</evidence>
<feature type="domain" description="RING-type" evidence="8">
    <location>
        <begin position="260"/>
        <end position="455"/>
    </location>
</feature>
<dbReference type="InterPro" id="IPR044066">
    <property type="entry name" value="TRIAD_supradom"/>
</dbReference>
<comment type="caution">
    <text evidence="9">The sequence shown here is derived from an EMBL/GenBank/DDBJ whole genome shotgun (WGS) entry which is preliminary data.</text>
</comment>
<evidence type="ECO:0000256" key="3">
    <source>
        <dbReference type="ARBA" id="ARBA00022737"/>
    </source>
</evidence>
<evidence type="ECO:0000313" key="10">
    <source>
        <dbReference type="Proteomes" id="UP000015100"/>
    </source>
</evidence>
<dbReference type="PROSITE" id="PS51873">
    <property type="entry name" value="TRIAD"/>
    <property type="match status" value="1"/>
</dbReference>
<keyword evidence="7" id="KW-0175">Coiled coil</keyword>
<gene>
    <name evidence="9" type="ORF">H072_6899</name>
</gene>
<keyword evidence="4" id="KW-0863">Zinc-finger</keyword>
<accession>S8A8W8</accession>
<evidence type="ECO:0000256" key="1">
    <source>
        <dbReference type="ARBA" id="ARBA00022679"/>
    </source>
</evidence>
<dbReference type="InterPro" id="IPR031127">
    <property type="entry name" value="E3_UB_ligase_RBR"/>
</dbReference>
<proteinExistence type="predicted"/>
<dbReference type="OrthoDB" id="9977870at2759"/>
<dbReference type="SUPFAM" id="SSF57850">
    <property type="entry name" value="RING/U-box"/>
    <property type="match status" value="1"/>
</dbReference>
<dbReference type="EMBL" id="AQGS01000479">
    <property type="protein sequence ID" value="EPS39289.1"/>
    <property type="molecule type" value="Genomic_DNA"/>
</dbReference>
<keyword evidence="6" id="KW-0862">Zinc</keyword>
<evidence type="ECO:0000313" key="9">
    <source>
        <dbReference type="EMBL" id="EPS39289.1"/>
    </source>
</evidence>
<evidence type="ECO:0000256" key="2">
    <source>
        <dbReference type="ARBA" id="ARBA00022723"/>
    </source>
</evidence>
<evidence type="ECO:0000256" key="7">
    <source>
        <dbReference type="SAM" id="Coils"/>
    </source>
</evidence>
<evidence type="ECO:0000259" key="8">
    <source>
        <dbReference type="PROSITE" id="PS51873"/>
    </source>
</evidence>
<dbReference type="STRING" id="1284197.S8A8W8"/>